<dbReference type="PANTHER" id="PTHR33375">
    <property type="entry name" value="CHROMOSOME-PARTITIONING PROTEIN PARB-RELATED"/>
    <property type="match status" value="1"/>
</dbReference>
<dbReference type="Pfam" id="PF02195">
    <property type="entry name" value="ParB_N"/>
    <property type="match status" value="1"/>
</dbReference>
<dbReference type="GO" id="GO:0007059">
    <property type="term" value="P:chromosome segregation"/>
    <property type="evidence" value="ECO:0007669"/>
    <property type="project" value="TreeGrafter"/>
</dbReference>
<name>A0A948RRL8_UNCEI</name>
<proteinExistence type="predicted"/>
<evidence type="ECO:0000259" key="2">
    <source>
        <dbReference type="SMART" id="SM00470"/>
    </source>
</evidence>
<dbReference type="InterPro" id="IPR003115">
    <property type="entry name" value="ParB_N"/>
</dbReference>
<reference evidence="3" key="1">
    <citation type="submission" date="2021-05" db="EMBL/GenBank/DDBJ databases">
        <title>Energy efficiency and biological interactions define the core microbiome of deep oligotrophic groundwater.</title>
        <authorList>
            <person name="Mehrshad M."/>
            <person name="Lopez-Fernandez M."/>
            <person name="Bell E."/>
            <person name="Bernier-Latmani R."/>
            <person name="Bertilsson S."/>
            <person name="Dopson M."/>
        </authorList>
    </citation>
    <scope>NUCLEOTIDE SEQUENCE</scope>
    <source>
        <strain evidence="3">Modern_marine.mb.64</strain>
    </source>
</reference>
<dbReference type="SMART" id="SM00470">
    <property type="entry name" value="ParB"/>
    <property type="match status" value="1"/>
</dbReference>
<feature type="compositionally biased region" description="Basic and acidic residues" evidence="1">
    <location>
        <begin position="217"/>
        <end position="231"/>
    </location>
</feature>
<dbReference type="InterPro" id="IPR050336">
    <property type="entry name" value="Chromosome_partition/occlusion"/>
</dbReference>
<accession>A0A948RRL8</accession>
<comment type="caution">
    <text evidence="3">The sequence shown here is derived from an EMBL/GenBank/DDBJ whole genome shotgun (WGS) entry which is preliminary data.</text>
</comment>
<dbReference type="AlphaFoldDB" id="A0A948RRL8"/>
<dbReference type="PANTHER" id="PTHR33375:SF1">
    <property type="entry name" value="CHROMOSOME-PARTITIONING PROTEIN PARB-RELATED"/>
    <property type="match status" value="1"/>
</dbReference>
<gene>
    <name evidence="3" type="ORF">KJ970_02320</name>
</gene>
<feature type="domain" description="ParB-like N-terminal" evidence="2">
    <location>
        <begin position="16"/>
        <end position="107"/>
    </location>
</feature>
<feature type="region of interest" description="Disordered" evidence="1">
    <location>
        <begin position="194"/>
        <end position="231"/>
    </location>
</feature>
<organism evidence="3 4">
    <name type="scientific">Eiseniibacteriota bacterium</name>
    <dbReference type="NCBI Taxonomy" id="2212470"/>
    <lineage>
        <taxon>Bacteria</taxon>
        <taxon>Candidatus Eiseniibacteriota</taxon>
    </lineage>
</organism>
<dbReference type="SUPFAM" id="SSF110849">
    <property type="entry name" value="ParB/Sulfiredoxin"/>
    <property type="match status" value="1"/>
</dbReference>
<evidence type="ECO:0000313" key="4">
    <source>
        <dbReference type="Proteomes" id="UP000777784"/>
    </source>
</evidence>
<dbReference type="Gene3D" id="3.90.1530.10">
    <property type="entry name" value="Conserved hypothetical protein from pyrococcus furiosus pfu- 392566-001, ParB domain"/>
    <property type="match status" value="1"/>
</dbReference>
<sequence length="231" mass="26104">MEKLEMAQMKKPLGAKMIPLDDLVPHPLNSNVMSEDMREKLKAHIKRTGRYPYLIVRLHPDQAGKYQVLDGHHRIDVLRELGHSEARCDVWEVDDREANLLLATLNRLEGQDVPIRRAQLIHELLGGMSLDDLAGLLPESDRQLEELHALLEFPADEVAALLDEQAEEEEKVLPRVMTFVVTPDQEGIIEQAVESASDGTPGRDRRARGLTNLAKGFLEDRTDETQPLKDT</sequence>
<dbReference type="EMBL" id="JAHJDP010000013">
    <property type="protein sequence ID" value="MBU2689733.1"/>
    <property type="molecule type" value="Genomic_DNA"/>
</dbReference>
<dbReference type="InterPro" id="IPR036086">
    <property type="entry name" value="ParB/Sulfiredoxin_sf"/>
</dbReference>
<protein>
    <submittedName>
        <fullName evidence="3">ParB N-terminal domain-containing protein</fullName>
    </submittedName>
</protein>
<dbReference type="Proteomes" id="UP000777784">
    <property type="component" value="Unassembled WGS sequence"/>
</dbReference>
<evidence type="ECO:0000313" key="3">
    <source>
        <dbReference type="EMBL" id="MBU2689733.1"/>
    </source>
</evidence>
<evidence type="ECO:0000256" key="1">
    <source>
        <dbReference type="SAM" id="MobiDB-lite"/>
    </source>
</evidence>
<dbReference type="GO" id="GO:0005694">
    <property type="term" value="C:chromosome"/>
    <property type="evidence" value="ECO:0007669"/>
    <property type="project" value="TreeGrafter"/>
</dbReference>